<protein>
    <submittedName>
        <fullName evidence="1">O-methyltransferase</fullName>
    </submittedName>
</protein>
<dbReference type="GO" id="GO:0008168">
    <property type="term" value="F:methyltransferase activity"/>
    <property type="evidence" value="ECO:0007669"/>
    <property type="project" value="UniProtKB-KW"/>
</dbReference>
<dbReference type="AlphaFoldDB" id="A0A075I123"/>
<organism evidence="1">
    <name type="scientific">uncultured marine thaumarchaeote KM3_90_E04</name>
    <dbReference type="NCBI Taxonomy" id="1456343"/>
    <lineage>
        <taxon>Archaea</taxon>
        <taxon>Nitrososphaerota</taxon>
        <taxon>environmental samples</taxon>
    </lineage>
</organism>
<dbReference type="InterPro" id="IPR029063">
    <property type="entry name" value="SAM-dependent_MTases_sf"/>
</dbReference>
<name>A0A075I123_9ARCH</name>
<dbReference type="Gene3D" id="3.40.50.150">
    <property type="entry name" value="Vaccinia Virus protein VP39"/>
    <property type="match status" value="1"/>
</dbReference>
<dbReference type="Pfam" id="PF05711">
    <property type="entry name" value="TylF"/>
    <property type="match status" value="1"/>
</dbReference>
<keyword evidence="1" id="KW-0489">Methyltransferase</keyword>
<keyword evidence="1" id="KW-0808">Transferase</keyword>
<dbReference type="PANTHER" id="PTHR40036:SF1">
    <property type="entry name" value="MACROCIN O-METHYLTRANSFERASE"/>
    <property type="match status" value="1"/>
</dbReference>
<dbReference type="GO" id="GO:0032259">
    <property type="term" value="P:methylation"/>
    <property type="evidence" value="ECO:0007669"/>
    <property type="project" value="UniProtKB-KW"/>
</dbReference>
<proteinExistence type="predicted"/>
<sequence>MTLFSIVRTIIPNSRFKEFLRKKFKKQIIKERQKSVWGTYTNAPQQTKESVAFTLKLLERCCRLKGSVIECGVYKGGNSFQIAKKLKELKSDKKLYSLDTFEGFPYDDYENMPKELLKEVYVDKKPKKFKGMHTDVDLEQIKKWFAENGLDNTIFLKGLFVDSFKQILDEKFCFAYVDSDVYLSVKQCIEFLKNRMVLGGIIMFDDYNYKETLGCNRAVDELLEKDSIVILDDERITTVNKDGTPIRAYWVKT</sequence>
<dbReference type="EMBL" id="KF901167">
    <property type="protein sequence ID" value="AIF20522.1"/>
    <property type="molecule type" value="Genomic_DNA"/>
</dbReference>
<evidence type="ECO:0000313" key="1">
    <source>
        <dbReference type="EMBL" id="AIF20522.1"/>
    </source>
</evidence>
<reference evidence="1" key="1">
    <citation type="journal article" date="2014" name="Genome Biol. Evol.">
        <title>Pangenome evidence for extensive interdomain horizontal transfer affecting lineage core and shell genes in uncultured planktonic thaumarchaeota and euryarchaeota.</title>
        <authorList>
            <person name="Deschamps P."/>
            <person name="Zivanovic Y."/>
            <person name="Moreira D."/>
            <person name="Rodriguez-Valera F."/>
            <person name="Lopez-Garcia P."/>
        </authorList>
    </citation>
    <scope>NUCLEOTIDE SEQUENCE</scope>
</reference>
<dbReference type="SUPFAM" id="SSF53335">
    <property type="entry name" value="S-adenosyl-L-methionine-dependent methyltransferases"/>
    <property type="match status" value="1"/>
</dbReference>
<dbReference type="InterPro" id="IPR008884">
    <property type="entry name" value="TylF_MeTrfase"/>
</dbReference>
<accession>A0A075I123</accession>
<dbReference type="PANTHER" id="PTHR40036">
    <property type="entry name" value="MACROCIN O-METHYLTRANSFERASE"/>
    <property type="match status" value="1"/>
</dbReference>